<gene>
    <name evidence="8" type="ORF">D8M05_01960</name>
</gene>
<keyword evidence="6 7" id="KW-0472">Membrane</keyword>
<dbReference type="InterPro" id="IPR018383">
    <property type="entry name" value="UPF0324_pro"/>
</dbReference>
<evidence type="ECO:0000256" key="7">
    <source>
        <dbReference type="SAM" id="Phobius"/>
    </source>
</evidence>
<dbReference type="PANTHER" id="PTHR30106:SF2">
    <property type="entry name" value="UPF0324 INNER MEMBRANE PROTEIN YEIH"/>
    <property type="match status" value="1"/>
</dbReference>
<feature type="transmembrane region" description="Helical" evidence="7">
    <location>
        <begin position="288"/>
        <end position="308"/>
    </location>
</feature>
<dbReference type="EMBL" id="RBZO01000002">
    <property type="protein sequence ID" value="RKQ18192.1"/>
    <property type="molecule type" value="Genomic_DNA"/>
</dbReference>
<feature type="transmembrane region" description="Helical" evidence="7">
    <location>
        <begin position="218"/>
        <end position="238"/>
    </location>
</feature>
<name>A0A494Z6J7_9BACI</name>
<evidence type="ECO:0000256" key="4">
    <source>
        <dbReference type="ARBA" id="ARBA00022692"/>
    </source>
</evidence>
<reference evidence="8 9" key="1">
    <citation type="journal article" date="2015" name="Antonie Van Leeuwenhoek">
        <title>Oceanobacillus bengalensis sp. nov., a bacterium isolated from seawater of the Bay of Bengal.</title>
        <authorList>
            <person name="Yongchang O."/>
            <person name="Xiang W."/>
            <person name="Wang G."/>
        </authorList>
    </citation>
    <scope>NUCLEOTIDE SEQUENCE [LARGE SCALE GENOMIC DNA]</scope>
    <source>
        <strain evidence="8 9">MCCC 1K00260</strain>
    </source>
</reference>
<feature type="transmembrane region" description="Helical" evidence="7">
    <location>
        <begin position="14"/>
        <end position="34"/>
    </location>
</feature>
<dbReference type="RefSeq" id="WP_121128122.1">
    <property type="nucleotide sequence ID" value="NZ_JBHUFK010000006.1"/>
</dbReference>
<feature type="transmembrane region" description="Helical" evidence="7">
    <location>
        <begin position="128"/>
        <end position="150"/>
    </location>
</feature>
<dbReference type="Proteomes" id="UP000281813">
    <property type="component" value="Unassembled WGS sequence"/>
</dbReference>
<feature type="transmembrane region" description="Helical" evidence="7">
    <location>
        <begin position="320"/>
        <end position="338"/>
    </location>
</feature>
<feature type="transmembrane region" description="Helical" evidence="7">
    <location>
        <begin position="40"/>
        <end position="62"/>
    </location>
</feature>
<evidence type="ECO:0000256" key="6">
    <source>
        <dbReference type="ARBA" id="ARBA00023136"/>
    </source>
</evidence>
<feature type="transmembrane region" description="Helical" evidence="7">
    <location>
        <begin position="258"/>
        <end position="282"/>
    </location>
</feature>
<evidence type="ECO:0000256" key="1">
    <source>
        <dbReference type="ARBA" id="ARBA00004651"/>
    </source>
</evidence>
<feature type="transmembrane region" description="Helical" evidence="7">
    <location>
        <begin position="74"/>
        <end position="92"/>
    </location>
</feature>
<evidence type="ECO:0000313" key="9">
    <source>
        <dbReference type="Proteomes" id="UP000281813"/>
    </source>
</evidence>
<feature type="transmembrane region" description="Helical" evidence="7">
    <location>
        <begin position="188"/>
        <end position="206"/>
    </location>
</feature>
<comment type="subcellular location">
    <subcellularLocation>
        <location evidence="1">Cell membrane</location>
        <topology evidence="1">Multi-pass membrane protein</topology>
    </subcellularLocation>
</comment>
<evidence type="ECO:0000313" key="8">
    <source>
        <dbReference type="EMBL" id="RKQ18192.1"/>
    </source>
</evidence>
<proteinExistence type="inferred from homology"/>
<feature type="transmembrane region" description="Helical" evidence="7">
    <location>
        <begin position="98"/>
        <end position="116"/>
    </location>
</feature>
<dbReference type="Pfam" id="PF03601">
    <property type="entry name" value="Cons_hypoth698"/>
    <property type="match status" value="1"/>
</dbReference>
<comment type="similarity">
    <text evidence="2">Belongs to the UPF0324 family.</text>
</comment>
<dbReference type="OrthoDB" id="9811391at2"/>
<dbReference type="GO" id="GO:0005886">
    <property type="term" value="C:plasma membrane"/>
    <property type="evidence" value="ECO:0007669"/>
    <property type="project" value="UniProtKB-SubCell"/>
</dbReference>
<accession>A0A494Z6J7</accession>
<comment type="caution">
    <text evidence="8">The sequence shown here is derived from an EMBL/GenBank/DDBJ whole genome shotgun (WGS) entry which is preliminary data.</text>
</comment>
<keyword evidence="3" id="KW-1003">Cell membrane</keyword>
<evidence type="ECO:0000256" key="3">
    <source>
        <dbReference type="ARBA" id="ARBA00022475"/>
    </source>
</evidence>
<dbReference type="PANTHER" id="PTHR30106">
    <property type="entry name" value="INNER MEMBRANE PROTEIN YEIH-RELATED"/>
    <property type="match status" value="1"/>
</dbReference>
<organism evidence="8 9">
    <name type="scientific">Oceanobacillus bengalensis</name>
    <dbReference type="NCBI Taxonomy" id="1435466"/>
    <lineage>
        <taxon>Bacteria</taxon>
        <taxon>Bacillati</taxon>
        <taxon>Bacillota</taxon>
        <taxon>Bacilli</taxon>
        <taxon>Bacillales</taxon>
        <taxon>Bacillaceae</taxon>
        <taxon>Oceanobacillus</taxon>
    </lineage>
</organism>
<sequence>MSLLSRNADYWKKLYLGIGFTFIIALFGSFLSLIPGFNQAGPLACAIILAIIYRQVFGYPEFLRIGIQFSSKYLLRFAIILYGLKLNIDIILTDGLGLLAKSAVTIIFAILVTMFLAKLFKANSRISLLLGVGTGVCGAAAIAAVAPIVQSEDDDTAISVGIIALVGTVFSIIYTIFMPILPIADVQYGIWSGLSLHELAHVALATEPAGEEALAMALLAKLSRVFLLVPLCFLFIFWMKNRRRTSSTDKNAKVAFPWFLLGFVAMSLFGSFVLGDVIPVTAGLLDGISFATTFILTSAMVGLGLNVNLKEVKTKALRPLAAMVTASVLVSVLMYWVAGI</sequence>
<dbReference type="AlphaFoldDB" id="A0A494Z6J7"/>
<feature type="transmembrane region" description="Helical" evidence="7">
    <location>
        <begin position="156"/>
        <end position="176"/>
    </location>
</feature>
<keyword evidence="9" id="KW-1185">Reference proteome</keyword>
<protein>
    <submittedName>
        <fullName evidence="8">Putative sulfate exporter family transporter</fullName>
    </submittedName>
</protein>
<keyword evidence="5 7" id="KW-1133">Transmembrane helix</keyword>
<keyword evidence="4 7" id="KW-0812">Transmembrane</keyword>
<evidence type="ECO:0000256" key="2">
    <source>
        <dbReference type="ARBA" id="ARBA00007977"/>
    </source>
</evidence>
<evidence type="ECO:0000256" key="5">
    <source>
        <dbReference type="ARBA" id="ARBA00022989"/>
    </source>
</evidence>